<organism evidence="1 2">
    <name type="scientific">Lottiidibacillus patelloidae</name>
    <dbReference type="NCBI Taxonomy" id="2670334"/>
    <lineage>
        <taxon>Bacteria</taxon>
        <taxon>Bacillati</taxon>
        <taxon>Bacillota</taxon>
        <taxon>Bacilli</taxon>
        <taxon>Bacillales</taxon>
        <taxon>Bacillaceae</taxon>
        <taxon>Lottiidibacillus</taxon>
    </lineage>
</organism>
<comment type="caution">
    <text evidence="1">The sequence shown here is derived from an EMBL/GenBank/DDBJ whole genome shotgun (WGS) entry which is preliminary data.</text>
</comment>
<dbReference type="EMBL" id="NPIA01000005">
    <property type="protein sequence ID" value="OZM56725.1"/>
    <property type="molecule type" value="Genomic_DNA"/>
</dbReference>
<protein>
    <submittedName>
        <fullName evidence="1">Cytoplasmic protein</fullName>
    </submittedName>
</protein>
<reference evidence="1 2" key="2">
    <citation type="submission" date="2017-09" db="EMBL/GenBank/DDBJ databases">
        <title>Bacillus patelloidae sp. nov., isolated from the intestinal tract of a marine limpet.</title>
        <authorList>
            <person name="Liu R."/>
            <person name="Dong C."/>
            <person name="Shao Z."/>
        </authorList>
    </citation>
    <scope>NUCLEOTIDE SEQUENCE [LARGE SCALE GENOMIC DNA]</scope>
    <source>
        <strain evidence="1 2">SA5d-4</strain>
    </source>
</reference>
<accession>A0A263BSQ2</accession>
<dbReference type="AlphaFoldDB" id="A0A263BSQ2"/>
<dbReference type="RefSeq" id="WP_094925080.1">
    <property type="nucleotide sequence ID" value="NZ_NPIA01000005.1"/>
</dbReference>
<reference evidence="2" key="1">
    <citation type="submission" date="2017-08" db="EMBL/GenBank/DDBJ databases">
        <authorList>
            <person name="Huang Z."/>
        </authorList>
    </citation>
    <scope>NUCLEOTIDE SEQUENCE [LARGE SCALE GENOMIC DNA]</scope>
    <source>
        <strain evidence="2">SA5d-4</strain>
    </source>
</reference>
<evidence type="ECO:0000313" key="2">
    <source>
        <dbReference type="Proteomes" id="UP000217083"/>
    </source>
</evidence>
<evidence type="ECO:0000313" key="1">
    <source>
        <dbReference type="EMBL" id="OZM56725.1"/>
    </source>
</evidence>
<gene>
    <name evidence="1" type="ORF">CIB95_10920</name>
</gene>
<dbReference type="Proteomes" id="UP000217083">
    <property type="component" value="Unassembled WGS sequence"/>
</dbReference>
<name>A0A263BSQ2_9BACI</name>
<sequence>MQKNDYKHAHRFSSYHRQELENDDTCGCFYCIKIFSPPDIEQWIDNAQTALCPYCGIDSIIGESSGYPITETFLKGMHMQWF</sequence>
<proteinExistence type="predicted"/>
<keyword evidence="2" id="KW-1185">Reference proteome</keyword>